<reference evidence="4" key="1">
    <citation type="journal article" date="2019" name="Int. J. Syst. Evol. Microbiol.">
        <title>The Global Catalogue of Microorganisms (GCM) 10K type strain sequencing project: providing services to taxonomists for standard genome sequencing and annotation.</title>
        <authorList>
            <consortium name="The Broad Institute Genomics Platform"/>
            <consortium name="The Broad Institute Genome Sequencing Center for Infectious Disease"/>
            <person name="Wu L."/>
            <person name="Ma J."/>
        </authorList>
    </citation>
    <scope>NUCLEOTIDE SEQUENCE [LARGE SCALE GENOMIC DNA]</scope>
    <source>
        <strain evidence="4">KCTC 52416</strain>
    </source>
</reference>
<evidence type="ECO:0000313" key="4">
    <source>
        <dbReference type="Proteomes" id="UP001595526"/>
    </source>
</evidence>
<keyword evidence="4" id="KW-1185">Reference proteome</keyword>
<dbReference type="InterPro" id="IPR050834">
    <property type="entry name" value="Glycosyltransf_2"/>
</dbReference>
<evidence type="ECO:0000313" key="3">
    <source>
        <dbReference type="EMBL" id="MFC3196985.1"/>
    </source>
</evidence>
<keyword evidence="3" id="KW-0808">Transferase</keyword>
<accession>A0ABV7JFZ4</accession>
<dbReference type="RefSeq" id="WP_379020233.1">
    <property type="nucleotide sequence ID" value="NZ_JBHRTA010000009.1"/>
</dbReference>
<keyword evidence="1" id="KW-0812">Transmembrane</keyword>
<dbReference type="EMBL" id="JBHRTA010000009">
    <property type="protein sequence ID" value="MFC3196985.1"/>
    <property type="molecule type" value="Genomic_DNA"/>
</dbReference>
<keyword evidence="1" id="KW-0472">Membrane</keyword>
<evidence type="ECO:0000256" key="1">
    <source>
        <dbReference type="SAM" id="Phobius"/>
    </source>
</evidence>
<dbReference type="InterPro" id="IPR001173">
    <property type="entry name" value="Glyco_trans_2-like"/>
</dbReference>
<gene>
    <name evidence="3" type="ORF">ACFOET_05090</name>
</gene>
<proteinExistence type="predicted"/>
<evidence type="ECO:0000259" key="2">
    <source>
        <dbReference type="Pfam" id="PF00535"/>
    </source>
</evidence>
<dbReference type="SUPFAM" id="SSF53448">
    <property type="entry name" value="Nucleotide-diphospho-sugar transferases"/>
    <property type="match status" value="1"/>
</dbReference>
<comment type="caution">
    <text evidence="3">The sequence shown here is derived from an EMBL/GenBank/DDBJ whole genome shotgun (WGS) entry which is preliminary data.</text>
</comment>
<feature type="transmembrane region" description="Helical" evidence="1">
    <location>
        <begin position="278"/>
        <end position="296"/>
    </location>
</feature>
<sequence length="346" mass="39036">MASLNEVVTLSYSDSDMEISIIIPVFNRPSEVRSLLESLCQQTDTAFETVVVEDGSSCTCVNEVEAYRDKLDIKYVYKENSGPGLSRNEGCRNARGNYFIFLDSDCILPPQYISVVRQNLSTNFADAFGGPDEARDDFTPLQRAINYSMTSFFTTGGIRGGSEKLGKFHPRSFNMGFSRRVFDETGGFSTMRFGEDIDMSVRITDKGFRTQLIKEAYVYHRRRTNLRRFFKQVFNSGIARINLYKRHRGSLKIVHTAPAVFTAGIALILILSAVVTPYPLLLLLFHAAFILLDASVRNRSLYIGLLAVVTSYVQLVGYGTGFFHGAFRRLVLKKSEFAAFEKSFYK</sequence>
<dbReference type="Gene3D" id="3.90.550.10">
    <property type="entry name" value="Spore Coat Polysaccharide Biosynthesis Protein SpsA, Chain A"/>
    <property type="match status" value="1"/>
</dbReference>
<dbReference type="Pfam" id="PF00535">
    <property type="entry name" value="Glycos_transf_2"/>
    <property type="match status" value="1"/>
</dbReference>
<dbReference type="PANTHER" id="PTHR43685:SF2">
    <property type="entry name" value="GLYCOSYLTRANSFERASE 2-LIKE DOMAIN-CONTAINING PROTEIN"/>
    <property type="match status" value="1"/>
</dbReference>
<protein>
    <submittedName>
        <fullName evidence="3">Glycosyltransferase</fullName>
        <ecNumber evidence="3">2.4.-.-</ecNumber>
    </submittedName>
</protein>
<dbReference type="Proteomes" id="UP001595526">
    <property type="component" value="Unassembled WGS sequence"/>
</dbReference>
<organism evidence="3 4">
    <name type="scientific">Parapedobacter deserti</name>
    <dbReference type="NCBI Taxonomy" id="1912957"/>
    <lineage>
        <taxon>Bacteria</taxon>
        <taxon>Pseudomonadati</taxon>
        <taxon>Bacteroidota</taxon>
        <taxon>Sphingobacteriia</taxon>
        <taxon>Sphingobacteriales</taxon>
        <taxon>Sphingobacteriaceae</taxon>
        <taxon>Parapedobacter</taxon>
    </lineage>
</organism>
<dbReference type="EC" id="2.4.-.-" evidence="3"/>
<dbReference type="PANTHER" id="PTHR43685">
    <property type="entry name" value="GLYCOSYLTRANSFERASE"/>
    <property type="match status" value="1"/>
</dbReference>
<dbReference type="GO" id="GO:0016757">
    <property type="term" value="F:glycosyltransferase activity"/>
    <property type="evidence" value="ECO:0007669"/>
    <property type="project" value="UniProtKB-KW"/>
</dbReference>
<keyword evidence="1" id="KW-1133">Transmembrane helix</keyword>
<name>A0ABV7JFZ4_9SPHI</name>
<feature type="domain" description="Glycosyltransferase 2-like" evidence="2">
    <location>
        <begin position="20"/>
        <end position="184"/>
    </location>
</feature>
<keyword evidence="3" id="KW-0328">Glycosyltransferase</keyword>
<dbReference type="InterPro" id="IPR029044">
    <property type="entry name" value="Nucleotide-diphossugar_trans"/>
</dbReference>
<feature type="transmembrane region" description="Helical" evidence="1">
    <location>
        <begin position="303"/>
        <end position="327"/>
    </location>
</feature>